<proteinExistence type="predicted"/>
<accession>A0A085WQW3</accession>
<organism evidence="2 3">
    <name type="scientific">Hyalangium minutum</name>
    <dbReference type="NCBI Taxonomy" id="394096"/>
    <lineage>
        <taxon>Bacteria</taxon>
        <taxon>Pseudomonadati</taxon>
        <taxon>Myxococcota</taxon>
        <taxon>Myxococcia</taxon>
        <taxon>Myxococcales</taxon>
        <taxon>Cystobacterineae</taxon>
        <taxon>Archangiaceae</taxon>
        <taxon>Hyalangium</taxon>
    </lineage>
</organism>
<dbReference type="PANTHER" id="PTHR33993:SF14">
    <property type="entry name" value="GB|AAF24581.1"/>
    <property type="match status" value="1"/>
</dbReference>
<dbReference type="PROSITE" id="PS51819">
    <property type="entry name" value="VOC"/>
    <property type="match status" value="2"/>
</dbReference>
<dbReference type="Gene3D" id="3.10.180.10">
    <property type="entry name" value="2,3-Dihydroxybiphenyl 1,2-Dioxygenase, domain 1"/>
    <property type="match status" value="2"/>
</dbReference>
<dbReference type="PANTHER" id="PTHR33993">
    <property type="entry name" value="GLYOXALASE-RELATED"/>
    <property type="match status" value="1"/>
</dbReference>
<reference evidence="2 3" key="1">
    <citation type="submission" date="2014-04" db="EMBL/GenBank/DDBJ databases">
        <title>Genome assembly of Hyalangium minutum DSM 14724.</title>
        <authorList>
            <person name="Sharma G."/>
            <person name="Subramanian S."/>
        </authorList>
    </citation>
    <scope>NUCLEOTIDE SEQUENCE [LARGE SCALE GENOMIC DNA]</scope>
    <source>
        <strain evidence="2 3">DSM 14724</strain>
    </source>
</reference>
<keyword evidence="2" id="KW-0223">Dioxygenase</keyword>
<feature type="domain" description="VOC" evidence="1">
    <location>
        <begin position="10"/>
        <end position="125"/>
    </location>
</feature>
<dbReference type="CDD" id="cd07247">
    <property type="entry name" value="SgaA_N_like"/>
    <property type="match status" value="1"/>
</dbReference>
<dbReference type="InterPro" id="IPR004360">
    <property type="entry name" value="Glyas_Fos-R_dOase_dom"/>
</dbReference>
<sequence>MSEPVYTYGRPVWRELMTRDAAKARAFYAELFGWTYEDVDLGERGNYTRILIGGKALGGLWEVLPDNPSPSLWMSYVSVPDVDAVARQAVQLGGKVVRGPAEFTGRGRFAVVRDFAGAVFIVFHALAGDPPLEPVRPGEFCWESIATPDVPRAKDFYEKLLGWKALKGREGAEALFTVDGTLEGQIADLLHTQGFTPAWMPSVRVEKLGLMSERVAELGGEVIAHFSVFRVGRIAVVSDPVGGQLSIYEPTSR</sequence>
<evidence type="ECO:0000259" key="1">
    <source>
        <dbReference type="PROSITE" id="PS51819"/>
    </source>
</evidence>
<keyword evidence="2" id="KW-0560">Oxidoreductase</keyword>
<evidence type="ECO:0000313" key="3">
    <source>
        <dbReference type="Proteomes" id="UP000028725"/>
    </source>
</evidence>
<dbReference type="AlphaFoldDB" id="A0A085WQW3"/>
<dbReference type="RefSeq" id="WP_052419792.1">
    <property type="nucleotide sequence ID" value="NZ_JMCB01000003.1"/>
</dbReference>
<dbReference type="STRING" id="394096.DB31_5118"/>
<keyword evidence="3" id="KW-1185">Reference proteome</keyword>
<dbReference type="InterPro" id="IPR052164">
    <property type="entry name" value="Anthracycline_SecMetBiosynth"/>
</dbReference>
<dbReference type="Proteomes" id="UP000028725">
    <property type="component" value="Unassembled WGS sequence"/>
</dbReference>
<dbReference type="GO" id="GO:0051213">
    <property type="term" value="F:dioxygenase activity"/>
    <property type="evidence" value="ECO:0007669"/>
    <property type="project" value="UniProtKB-KW"/>
</dbReference>
<dbReference type="InterPro" id="IPR029068">
    <property type="entry name" value="Glyas_Bleomycin-R_OHBP_Dase"/>
</dbReference>
<comment type="caution">
    <text evidence="2">The sequence shown here is derived from an EMBL/GenBank/DDBJ whole genome shotgun (WGS) entry which is preliminary data.</text>
</comment>
<gene>
    <name evidence="2" type="ORF">DB31_5118</name>
</gene>
<dbReference type="InterPro" id="IPR037523">
    <property type="entry name" value="VOC_core"/>
</dbReference>
<dbReference type="Pfam" id="PF00903">
    <property type="entry name" value="Glyoxalase"/>
    <property type="match status" value="1"/>
</dbReference>
<dbReference type="EMBL" id="JMCB01000003">
    <property type="protein sequence ID" value="KFE70076.1"/>
    <property type="molecule type" value="Genomic_DNA"/>
</dbReference>
<name>A0A085WQW3_9BACT</name>
<feature type="domain" description="VOC" evidence="1">
    <location>
        <begin position="139"/>
        <end position="250"/>
    </location>
</feature>
<protein>
    <submittedName>
        <fullName evidence="2">Glyoxalase/bleomycin resistance protein/dioxygenase</fullName>
    </submittedName>
</protein>
<dbReference type="SUPFAM" id="SSF54593">
    <property type="entry name" value="Glyoxalase/Bleomycin resistance protein/Dihydroxybiphenyl dioxygenase"/>
    <property type="match status" value="2"/>
</dbReference>
<dbReference type="OrthoDB" id="9792323at2"/>
<evidence type="ECO:0000313" key="2">
    <source>
        <dbReference type="EMBL" id="KFE70076.1"/>
    </source>
</evidence>